<feature type="domain" description="EF-hand" evidence="1">
    <location>
        <begin position="92"/>
        <end position="127"/>
    </location>
</feature>
<feature type="domain" description="EF-hand" evidence="1">
    <location>
        <begin position="14"/>
        <end position="49"/>
    </location>
</feature>
<keyword evidence="3" id="KW-1185">Reference proteome</keyword>
<dbReference type="Gene3D" id="1.10.238.10">
    <property type="entry name" value="EF-hand"/>
    <property type="match status" value="2"/>
</dbReference>
<dbReference type="InterPro" id="IPR011992">
    <property type="entry name" value="EF-hand-dom_pair"/>
</dbReference>
<reference evidence="2" key="1">
    <citation type="submission" date="2022-01" db="EMBL/GenBank/DDBJ databases">
        <authorList>
            <person name="King R."/>
        </authorList>
    </citation>
    <scope>NUCLEOTIDE SEQUENCE</scope>
</reference>
<dbReference type="OrthoDB" id="10260307at2759"/>
<proteinExistence type="predicted"/>
<evidence type="ECO:0000313" key="3">
    <source>
        <dbReference type="Proteomes" id="UP001153709"/>
    </source>
</evidence>
<dbReference type="Proteomes" id="UP001153709">
    <property type="component" value="Chromosome 2"/>
</dbReference>
<dbReference type="GO" id="GO:0005509">
    <property type="term" value="F:calcium ion binding"/>
    <property type="evidence" value="ECO:0007669"/>
    <property type="project" value="InterPro"/>
</dbReference>
<dbReference type="InterPro" id="IPR002048">
    <property type="entry name" value="EF_hand_dom"/>
</dbReference>
<name>A0A9P0GX26_DIABA</name>
<gene>
    <name evidence="2" type="ORF">DIABBA_LOCUS3463</name>
</gene>
<evidence type="ECO:0000313" key="2">
    <source>
        <dbReference type="EMBL" id="CAH1260336.1"/>
    </source>
</evidence>
<dbReference type="PROSITE" id="PS50222">
    <property type="entry name" value="EF_HAND_2"/>
    <property type="match status" value="2"/>
</dbReference>
<dbReference type="SUPFAM" id="SSF47473">
    <property type="entry name" value="EF-hand"/>
    <property type="match status" value="1"/>
</dbReference>
<dbReference type="Pfam" id="PF13499">
    <property type="entry name" value="EF-hand_7"/>
    <property type="match status" value="1"/>
</dbReference>
<accession>A0A9P0GX26</accession>
<protein>
    <recommendedName>
        <fullName evidence="1">EF-hand domain-containing protein</fullName>
    </recommendedName>
</protein>
<dbReference type="AlphaFoldDB" id="A0A9P0GX26"/>
<dbReference type="PANTHER" id="PTHR46763:SF1">
    <property type="entry name" value="DYNEIN REGULATORY COMPLEX PROTEIN 8"/>
    <property type="match status" value="1"/>
</dbReference>
<dbReference type="EMBL" id="OU898277">
    <property type="protein sequence ID" value="CAH1260336.1"/>
    <property type="molecule type" value="Genomic_DNA"/>
</dbReference>
<evidence type="ECO:0000259" key="1">
    <source>
        <dbReference type="PROSITE" id="PS50222"/>
    </source>
</evidence>
<sequence>MEDEEEIEVPIENDLERRIADAFSVFDQYQTKTIDLKDVASIIRGLGCCPTEADIQDIISGLKNAKWPGCVHLVNFLPKAFTLISDHKYEPASPEHLLEAFRALDPKGLGYLTKDEMSEIMLTEGEPFTQDELDEMFEIAVDPLTNTINYEYYINQLMYEPVGENSVYTLADRIEAEKPPPPPPQRTMSDYFRRVASQMNL</sequence>
<organism evidence="2 3">
    <name type="scientific">Diabrotica balteata</name>
    <name type="common">Banded cucumber beetle</name>
    <dbReference type="NCBI Taxonomy" id="107213"/>
    <lineage>
        <taxon>Eukaryota</taxon>
        <taxon>Metazoa</taxon>
        <taxon>Ecdysozoa</taxon>
        <taxon>Arthropoda</taxon>
        <taxon>Hexapoda</taxon>
        <taxon>Insecta</taxon>
        <taxon>Pterygota</taxon>
        <taxon>Neoptera</taxon>
        <taxon>Endopterygota</taxon>
        <taxon>Coleoptera</taxon>
        <taxon>Polyphaga</taxon>
        <taxon>Cucujiformia</taxon>
        <taxon>Chrysomeloidea</taxon>
        <taxon>Chrysomelidae</taxon>
        <taxon>Galerucinae</taxon>
        <taxon>Diabroticina</taxon>
        <taxon>Diabroticites</taxon>
        <taxon>Diabrotica</taxon>
    </lineage>
</organism>
<dbReference type="FunFam" id="1.10.238.10:FF:000001">
    <property type="entry name" value="Calmodulin 1"/>
    <property type="match status" value="1"/>
</dbReference>
<dbReference type="PANTHER" id="PTHR46763">
    <property type="entry name" value="DYNEIN REGULATORY COMPLEX PROTEIN 8"/>
    <property type="match status" value="1"/>
</dbReference>